<dbReference type="KEGG" id="vg:26622994"/>
<reference evidence="1 2" key="1">
    <citation type="journal article" date="2015" name="Stand. Genomic Sci.">
        <title>Complete genome sequences of bacteriophages P12002L and P12002S, two lytic phages that infect a marine Polaribacter strain.</title>
        <authorList>
            <person name="Kang I."/>
            <person name="Jang H."/>
            <person name="Cho J.-C."/>
        </authorList>
    </citation>
    <scope>NUCLEOTIDE SEQUENCE [LARGE SCALE GENOMIC DNA]</scope>
</reference>
<proteinExistence type="predicted"/>
<evidence type="ECO:0000313" key="1">
    <source>
        <dbReference type="EMBL" id="AKG94280.1"/>
    </source>
</evidence>
<organism evidence="1 2">
    <name type="scientific">Polaribacter phage P12002S</name>
    <dbReference type="NCBI Taxonomy" id="1647387"/>
    <lineage>
        <taxon>Viruses</taxon>
        <taxon>Duplodnaviria</taxon>
        <taxon>Heunggongvirae</taxon>
        <taxon>Uroviricota</taxon>
        <taxon>Caudoviricetes</taxon>
        <taxon>Incheonvirus</taxon>
        <taxon>Incheonvirus P12002S</taxon>
    </lineage>
</organism>
<dbReference type="GeneID" id="26622994"/>
<dbReference type="RefSeq" id="YP_009195698.1">
    <property type="nucleotide sequence ID" value="NC_028763.1"/>
</dbReference>
<accession>A0A0F7IJN8</accession>
<dbReference type="OrthoDB" id="33158at10239"/>
<name>A0A0F7IJN8_9CAUD</name>
<protein>
    <submittedName>
        <fullName evidence="1">Uncharacterized protein</fullName>
    </submittedName>
</protein>
<dbReference type="EMBL" id="KR136260">
    <property type="protein sequence ID" value="AKG94280.1"/>
    <property type="molecule type" value="Genomic_DNA"/>
</dbReference>
<keyword evidence="2" id="KW-1185">Reference proteome</keyword>
<gene>
    <name evidence="1" type="ORF">P12002S_0024</name>
</gene>
<sequence length="93" mass="11293">MLIKYKDKEKYLKDMMPMVSLKYIDFLRDFIELDENKIKNLTSNEKKEYKKVSGKFMELIPIKAKREYESRGLVSTKSHQKYLHFLKLNELLK</sequence>
<evidence type="ECO:0000313" key="2">
    <source>
        <dbReference type="Proteomes" id="UP000204416"/>
    </source>
</evidence>
<dbReference type="Proteomes" id="UP000204416">
    <property type="component" value="Segment"/>
</dbReference>